<evidence type="ECO:0000313" key="1">
    <source>
        <dbReference type="EMBL" id="KAK3712703.1"/>
    </source>
</evidence>
<evidence type="ECO:0000313" key="2">
    <source>
        <dbReference type="Proteomes" id="UP001281147"/>
    </source>
</evidence>
<accession>A0ACC3N963</accession>
<protein>
    <submittedName>
        <fullName evidence="1">Uncharacterized protein</fullName>
    </submittedName>
</protein>
<organism evidence="1 2">
    <name type="scientific">Vermiconidia calcicola</name>
    <dbReference type="NCBI Taxonomy" id="1690605"/>
    <lineage>
        <taxon>Eukaryota</taxon>
        <taxon>Fungi</taxon>
        <taxon>Dikarya</taxon>
        <taxon>Ascomycota</taxon>
        <taxon>Pezizomycotina</taxon>
        <taxon>Dothideomycetes</taxon>
        <taxon>Dothideomycetidae</taxon>
        <taxon>Mycosphaerellales</taxon>
        <taxon>Extremaceae</taxon>
        <taxon>Vermiconidia</taxon>
    </lineage>
</organism>
<keyword evidence="2" id="KW-1185">Reference proteome</keyword>
<sequence length="172" mass="18395">MDVETGSFTHEATSYLKSLMTVNLTLDVEFISDDEDVEQASSTPTTPEQIKPKLCSAQKPIEETAGAAGAGILRPILLSPPLAPASGARRPEVGRLMLLTALIALAPAGVSGASQASISLTGLVNDPMLHNADHVELKVQIEEQKASRHQQQQLKYDLEQERIEKDDLVAAG</sequence>
<dbReference type="EMBL" id="JAUTXU010000068">
    <property type="protein sequence ID" value="KAK3712703.1"/>
    <property type="molecule type" value="Genomic_DNA"/>
</dbReference>
<comment type="caution">
    <text evidence="1">The sequence shown here is derived from an EMBL/GenBank/DDBJ whole genome shotgun (WGS) entry which is preliminary data.</text>
</comment>
<gene>
    <name evidence="1" type="ORF">LTR37_008967</name>
</gene>
<proteinExistence type="predicted"/>
<dbReference type="Proteomes" id="UP001281147">
    <property type="component" value="Unassembled WGS sequence"/>
</dbReference>
<reference evidence="1" key="1">
    <citation type="submission" date="2023-07" db="EMBL/GenBank/DDBJ databases">
        <title>Black Yeasts Isolated from many extreme environments.</title>
        <authorList>
            <person name="Coleine C."/>
            <person name="Stajich J.E."/>
            <person name="Selbmann L."/>
        </authorList>
    </citation>
    <scope>NUCLEOTIDE SEQUENCE</scope>
    <source>
        <strain evidence="1">CCFEE 5714</strain>
    </source>
</reference>
<name>A0ACC3N963_9PEZI</name>